<name>A0ABQ6I8A9_9MICO</name>
<evidence type="ECO:0008006" key="3">
    <source>
        <dbReference type="Google" id="ProtNLM"/>
    </source>
</evidence>
<evidence type="ECO:0000313" key="2">
    <source>
        <dbReference type="Proteomes" id="UP001157091"/>
    </source>
</evidence>
<gene>
    <name evidence="1" type="ORF">GCM10025864_39570</name>
</gene>
<comment type="caution">
    <text evidence="1">The sequence shown here is derived from an EMBL/GenBank/DDBJ whole genome shotgun (WGS) entry which is preliminary data.</text>
</comment>
<protein>
    <recommendedName>
        <fullName evidence="3">DUF3168 domain-containing protein</fullName>
    </recommendedName>
</protein>
<dbReference type="Proteomes" id="UP001157091">
    <property type="component" value="Unassembled WGS sequence"/>
</dbReference>
<keyword evidence="2" id="KW-1185">Reference proteome</keyword>
<dbReference type="RefSeq" id="WP_284294552.1">
    <property type="nucleotide sequence ID" value="NZ_BSUK01000001.1"/>
</dbReference>
<sequence>MSASKPLYDAIKALAPSGITVYSGEAKAIGSAVLTPPWLVLNIETPDSIRSAAATHLAGTGRLKVTVCAADEANCHYWIDAVHEAWRGARVQVPGWAIGTLIQTEQSGPYLAGLTATDTNLRYQVAQVWFSFTASPLT</sequence>
<dbReference type="EMBL" id="BSUK01000001">
    <property type="protein sequence ID" value="GMA26198.1"/>
    <property type="molecule type" value="Genomic_DNA"/>
</dbReference>
<evidence type="ECO:0000313" key="1">
    <source>
        <dbReference type="EMBL" id="GMA26198.1"/>
    </source>
</evidence>
<proteinExistence type="predicted"/>
<accession>A0ABQ6I8A9</accession>
<reference evidence="2" key="1">
    <citation type="journal article" date="2019" name="Int. J. Syst. Evol. Microbiol.">
        <title>The Global Catalogue of Microorganisms (GCM) 10K type strain sequencing project: providing services to taxonomists for standard genome sequencing and annotation.</title>
        <authorList>
            <consortium name="The Broad Institute Genomics Platform"/>
            <consortium name="The Broad Institute Genome Sequencing Center for Infectious Disease"/>
            <person name="Wu L."/>
            <person name="Ma J."/>
        </authorList>
    </citation>
    <scope>NUCLEOTIDE SEQUENCE [LARGE SCALE GENOMIC DNA]</scope>
    <source>
        <strain evidence="2">NBRC 106348</strain>
    </source>
</reference>
<organism evidence="1 2">
    <name type="scientific">Luteimicrobium album</name>
    <dbReference type="NCBI Taxonomy" id="1054550"/>
    <lineage>
        <taxon>Bacteria</taxon>
        <taxon>Bacillati</taxon>
        <taxon>Actinomycetota</taxon>
        <taxon>Actinomycetes</taxon>
        <taxon>Micrococcales</taxon>
        <taxon>Luteimicrobium</taxon>
    </lineage>
</organism>